<dbReference type="InterPro" id="IPR013784">
    <property type="entry name" value="Carb-bd-like_fold"/>
</dbReference>
<evidence type="ECO:0000313" key="1">
    <source>
        <dbReference type="EMBL" id="CVK17024.1"/>
    </source>
</evidence>
<keyword evidence="2" id="KW-1185">Reference proteome</keyword>
<dbReference type="Proteomes" id="UP000182761">
    <property type="component" value="Unassembled WGS sequence"/>
</dbReference>
<dbReference type="Gene3D" id="2.60.40.1120">
    <property type="entry name" value="Carboxypeptidase-like, regulatory domain"/>
    <property type="match status" value="1"/>
</dbReference>
<evidence type="ECO:0000313" key="2">
    <source>
        <dbReference type="Proteomes" id="UP000182761"/>
    </source>
</evidence>
<dbReference type="GO" id="GO:0030246">
    <property type="term" value="F:carbohydrate binding"/>
    <property type="evidence" value="ECO:0007669"/>
    <property type="project" value="InterPro"/>
</dbReference>
<reference evidence="1 2" key="1">
    <citation type="submission" date="2016-01" db="EMBL/GenBank/DDBJ databases">
        <authorList>
            <person name="McClelland M."/>
            <person name="Jain A."/>
            <person name="Saraogi P."/>
            <person name="Mendelson R."/>
            <person name="Westerman R."/>
            <person name="SanMiguel P."/>
            <person name="Csonka L."/>
        </authorList>
    </citation>
    <scope>NUCLEOTIDE SEQUENCE [LARGE SCALE GENOMIC DNA]</scope>
    <source>
        <strain evidence="1 2">R-53146</strain>
    </source>
</reference>
<dbReference type="SUPFAM" id="SSF49452">
    <property type="entry name" value="Starch-binding domain-like"/>
    <property type="match status" value="1"/>
</dbReference>
<proteinExistence type="predicted"/>
<dbReference type="STRING" id="1586267.GCA_001418685_01893"/>
<sequence>MMKFKLLYWALFVNQVLFAQSMIYGYLKGEQDKPLDQTVVSLGEEGTIQSVSDRVGYFQFKDVAAGTYLIIINRVGYVPMTLTIKVSPGELKKDLGNIKLEYNPSQEDEGIITLTEDDFSSDDESSLLQSGISLLQSSQDVFSKTASFELGSYWFKVRGIDNSYANIMFNGIPMSKNRTGKPDFGNWGGLNNVVRYPYELAENNNISNYSFSNLGGTTYYDTRSSSYRKGFQFTYSFSNRTYQHRVMTTYSSGMLPSGWAFTFSGSRRWMEEGVIDGTYNDSYAYFTSIEKKINDKHKLNLTTFGSPARRTGMSPNTQEVYDLRGKNYNSYWGWQDREKRNERVKRIFEPIVMFTHYWNLSDQSKVTTTASYQFGYNKSSRLNRYEADSPSPTYYKNLPSYWLSQGNLSEYEHSLHAWENNDLAITQLNWDQLYKANNHAPTYQDPYSGQLGRRASYFLVDDIIKDKTFNAATHLQTFLNDNWKLFFNINYQNLVSNNYREVNDLLGADFAVNKSSFIKGDGSISSANDYNYLKPGSVARKGDKTEYDYQLFRQEFTGNATSRLTVNRWEVAVSFLFGWNEAYRDGKFKHGLYPNNSYGRSDKANFIELGLRTGIIYKINGRNFMILNSAYFESSPTLDEIFVNSRLNNDIIPTLSNQRINTNDLTYVVKSPVMKARITGYYTKIKNAVEISRYYAKGVSLEESQDAFVSEVLTGTEKEFLGGELGLDWKLTPSITLSGIASLGQYSYKNNPNLYILSDNSPGIHDYGSSYMKNYKITGTPQKAYTVAIRYYSPQYWWAGISSNFLQDIYSNVSSLSRTQNFIMKDDAFPYEDITPKNVKSVLKQKQFQDVFMVNANIGKSIKVGKYILSLNASINNILNERGYVTGSFEQGRNSNYEQLENDKSLAYPLFDNMLFYDRGRSYFINVSLKF</sequence>
<dbReference type="AlphaFoldDB" id="A0A0X3ARR5"/>
<dbReference type="OrthoDB" id="1453181at2"/>
<gene>
    <name evidence="1" type="ORF">Ga0061079_11439</name>
</gene>
<dbReference type="RefSeq" id="WP_055426198.1">
    <property type="nucleotide sequence ID" value="NZ_FCOR01000014.1"/>
</dbReference>
<accession>A0A0X3ARR5</accession>
<protein>
    <submittedName>
        <fullName evidence="1">CarboxypepD_reg-like domain-containing protein</fullName>
    </submittedName>
</protein>
<dbReference type="SUPFAM" id="SSF56935">
    <property type="entry name" value="Porins"/>
    <property type="match status" value="1"/>
</dbReference>
<name>A0A0X3ARR5_9FLAO</name>
<organism evidence="1 2">
    <name type="scientific">Apibacter mensalis</name>
    <dbReference type="NCBI Taxonomy" id="1586267"/>
    <lineage>
        <taxon>Bacteria</taxon>
        <taxon>Pseudomonadati</taxon>
        <taxon>Bacteroidota</taxon>
        <taxon>Flavobacteriia</taxon>
        <taxon>Flavobacteriales</taxon>
        <taxon>Weeksellaceae</taxon>
        <taxon>Apibacter</taxon>
    </lineage>
</organism>
<dbReference type="EMBL" id="FCOR01000014">
    <property type="protein sequence ID" value="CVK17024.1"/>
    <property type="molecule type" value="Genomic_DNA"/>
</dbReference>